<accession>A0ABP7RIN6</accession>
<dbReference type="Proteomes" id="UP001500034">
    <property type="component" value="Unassembled WGS sequence"/>
</dbReference>
<organism evidence="1 2">
    <name type="scientific">Streptomyces marokkonensis</name>
    <dbReference type="NCBI Taxonomy" id="324855"/>
    <lineage>
        <taxon>Bacteria</taxon>
        <taxon>Bacillati</taxon>
        <taxon>Actinomycetota</taxon>
        <taxon>Actinomycetes</taxon>
        <taxon>Kitasatosporales</taxon>
        <taxon>Streptomycetaceae</taxon>
        <taxon>Streptomyces</taxon>
    </lineage>
</organism>
<protein>
    <submittedName>
        <fullName evidence="1">Uncharacterized protein</fullName>
    </submittedName>
</protein>
<comment type="caution">
    <text evidence="1">The sequence shown here is derived from an EMBL/GenBank/DDBJ whole genome shotgun (WGS) entry which is preliminary data.</text>
</comment>
<gene>
    <name evidence="1" type="ORF">GCM10022384_51430</name>
</gene>
<name>A0ABP7RIN6_9ACTN</name>
<evidence type="ECO:0000313" key="2">
    <source>
        <dbReference type="Proteomes" id="UP001500034"/>
    </source>
</evidence>
<evidence type="ECO:0000313" key="1">
    <source>
        <dbReference type="EMBL" id="GAA3998120.1"/>
    </source>
</evidence>
<proteinExistence type="predicted"/>
<dbReference type="EMBL" id="BAABCQ010000124">
    <property type="protein sequence ID" value="GAA3998120.1"/>
    <property type="molecule type" value="Genomic_DNA"/>
</dbReference>
<reference evidence="2" key="1">
    <citation type="journal article" date="2019" name="Int. J. Syst. Evol. Microbiol.">
        <title>The Global Catalogue of Microorganisms (GCM) 10K type strain sequencing project: providing services to taxonomists for standard genome sequencing and annotation.</title>
        <authorList>
            <consortium name="The Broad Institute Genomics Platform"/>
            <consortium name="The Broad Institute Genome Sequencing Center for Infectious Disease"/>
            <person name="Wu L."/>
            <person name="Ma J."/>
        </authorList>
    </citation>
    <scope>NUCLEOTIDE SEQUENCE [LARGE SCALE GENOMIC DNA]</scope>
    <source>
        <strain evidence="2">JCM 17027</strain>
    </source>
</reference>
<keyword evidence="2" id="KW-1185">Reference proteome</keyword>
<sequence>MAGEQQSYDDAEESDHVLTASFQRFHRRCSSLVGDLGGLAAEGGRGIGLWPEVGTRARLFTLRKPLTESRP</sequence>